<reference evidence="1" key="1">
    <citation type="journal article" date="2015" name="Nature">
        <title>Complex archaea that bridge the gap between prokaryotes and eukaryotes.</title>
        <authorList>
            <person name="Spang A."/>
            <person name="Saw J.H."/>
            <person name="Jorgensen S.L."/>
            <person name="Zaremba-Niedzwiedzka K."/>
            <person name="Martijn J."/>
            <person name="Lind A.E."/>
            <person name="van Eijk R."/>
            <person name="Schleper C."/>
            <person name="Guy L."/>
            <person name="Ettema T.J."/>
        </authorList>
    </citation>
    <scope>NUCLEOTIDE SEQUENCE</scope>
</reference>
<organism evidence="1">
    <name type="scientific">marine sediment metagenome</name>
    <dbReference type="NCBI Taxonomy" id="412755"/>
    <lineage>
        <taxon>unclassified sequences</taxon>
        <taxon>metagenomes</taxon>
        <taxon>ecological metagenomes</taxon>
    </lineage>
</organism>
<dbReference type="AlphaFoldDB" id="A0A0F9PZY5"/>
<comment type="caution">
    <text evidence="1">The sequence shown here is derived from an EMBL/GenBank/DDBJ whole genome shotgun (WGS) entry which is preliminary data.</text>
</comment>
<protein>
    <submittedName>
        <fullName evidence="1">Uncharacterized protein</fullName>
    </submittedName>
</protein>
<name>A0A0F9PZY5_9ZZZZ</name>
<proteinExistence type="predicted"/>
<evidence type="ECO:0000313" key="1">
    <source>
        <dbReference type="EMBL" id="KKN06621.1"/>
    </source>
</evidence>
<sequence>MSDKGLELLVNKTLEKIDNYRQTLEAIISFSHVLKWDDENKEFKPNSYSFIARQMDTSKNNRIKPNIEINPDLIVQLDENYGIVGEVKKSFPQNKGYWKSNFNQIQKYDDDLKGWLTPSEYIKTADIVLLTHYKIKVDVADYLEAEIYNKNLVFNKNFSAIAFSRVQEMKTILTLEKFYGRLFDKELDERFRRIVRVPLDKVIPLSDIKFYDDKPELSYMMEILWNKIFSQYPKMEEFMESGGIKIINIEVNVDKLTQELRIQFTDSIESDTRQPELPKAKWVKEAMDMFVKLNYAKIENLAEDKYTVKFKSIKNTIEKFTKEIIESQNQKGKKGNLNNFL</sequence>
<dbReference type="EMBL" id="LAZR01004667">
    <property type="protein sequence ID" value="KKN06621.1"/>
    <property type="molecule type" value="Genomic_DNA"/>
</dbReference>
<gene>
    <name evidence="1" type="ORF">LCGC14_1075390</name>
</gene>
<accession>A0A0F9PZY5</accession>